<dbReference type="EMBL" id="CP132303">
    <property type="protein sequence ID" value="WLS00548.1"/>
    <property type="molecule type" value="Genomic_DNA"/>
</dbReference>
<accession>A0AA50H9R3</accession>
<keyword evidence="1" id="KW-0614">Plasmid</keyword>
<name>A0AA50H9R3_9HYPH</name>
<geneLocation type="plasmid" evidence="1 2">
    <name>unnamed1</name>
</geneLocation>
<proteinExistence type="predicted"/>
<evidence type="ECO:0000313" key="1">
    <source>
        <dbReference type="EMBL" id="WLS00548.1"/>
    </source>
</evidence>
<dbReference type="GO" id="GO:0015385">
    <property type="term" value="F:sodium:proton antiporter activity"/>
    <property type="evidence" value="ECO:0007669"/>
    <property type="project" value="TreeGrafter"/>
</dbReference>
<reference evidence="1 2" key="1">
    <citation type="submission" date="2023-08" db="EMBL/GenBank/DDBJ databases">
        <title>Pathogen: clinical or host-associated sample.</title>
        <authorList>
            <person name="Hergert J."/>
            <person name="Casey R."/>
            <person name="Wagner J."/>
            <person name="Young E.L."/>
            <person name="Oakeson K.F."/>
        </authorList>
    </citation>
    <scope>NUCLEOTIDE SEQUENCE [LARGE SCALE GENOMIC DNA]</scope>
    <source>
        <strain evidence="1 2">1760953</strain>
        <plasmid evidence="1 2">unnamed1</plasmid>
    </source>
</reference>
<dbReference type="Proteomes" id="UP001234585">
    <property type="component" value="Plasmid unnamed1"/>
</dbReference>
<dbReference type="InterPro" id="IPR005133">
    <property type="entry name" value="PhaG_MnhG_YufB"/>
</dbReference>
<evidence type="ECO:0000313" key="2">
    <source>
        <dbReference type="Proteomes" id="UP001234585"/>
    </source>
</evidence>
<keyword evidence="2" id="KW-1185">Reference proteome</keyword>
<dbReference type="Pfam" id="PF03334">
    <property type="entry name" value="PhaG_MnhG_YufB"/>
    <property type="match status" value="1"/>
</dbReference>
<organism evidence="1 2">
    <name type="scientific">Shinella sumterensis</name>
    <dbReference type="NCBI Taxonomy" id="1967501"/>
    <lineage>
        <taxon>Bacteria</taxon>
        <taxon>Pseudomonadati</taxon>
        <taxon>Pseudomonadota</taxon>
        <taxon>Alphaproteobacteria</taxon>
        <taxon>Hyphomicrobiales</taxon>
        <taxon>Rhizobiaceae</taxon>
        <taxon>Shinella</taxon>
    </lineage>
</organism>
<dbReference type="NCBIfam" id="TIGR01300">
    <property type="entry name" value="CPA3_mnhG_phaG"/>
    <property type="match status" value="1"/>
</dbReference>
<dbReference type="RefSeq" id="WP_134652453.1">
    <property type="nucleotide sequence ID" value="NZ_CP132303.1"/>
</dbReference>
<dbReference type="PANTHER" id="PTHR34703">
    <property type="entry name" value="ANTIPORTER SUBUNIT MNHG2-RELATED"/>
    <property type="match status" value="1"/>
</dbReference>
<protein>
    <submittedName>
        <fullName evidence="1">Monovalent cation/H(+) antiporter subunit G</fullName>
    </submittedName>
</protein>
<dbReference type="PANTHER" id="PTHR34703:SF1">
    <property type="entry name" value="ANTIPORTER SUBUNIT MNHG2-RELATED"/>
    <property type="match status" value="1"/>
</dbReference>
<gene>
    <name evidence="1" type="primary">mnhG</name>
    <name evidence="1" type="ORF">Q9313_21175</name>
</gene>
<dbReference type="AlphaFoldDB" id="A0AA50H9R3"/>
<sequence>MDHAVDLPVWAAILVSFFLVVGSGLTLIGTIGFSRLPSFYERIHAPTLGTSWGTGGIVMASMIFFTVLATRPVIHEILIGIFVTVTTPVTLMLLARAALHRDRAEGNPDVLAEVSPDEPKSGPALGE</sequence>